<evidence type="ECO:0000313" key="1">
    <source>
        <dbReference type="EMBL" id="GIY90932.1"/>
    </source>
</evidence>
<dbReference type="AlphaFoldDB" id="A0AAV4X8I7"/>
<dbReference type="EMBL" id="BPLQ01015723">
    <property type="protein sequence ID" value="GIY90932.1"/>
    <property type="molecule type" value="Genomic_DNA"/>
</dbReference>
<accession>A0AAV4X8I7</accession>
<evidence type="ECO:0000313" key="2">
    <source>
        <dbReference type="Proteomes" id="UP001054837"/>
    </source>
</evidence>
<organism evidence="1 2">
    <name type="scientific">Caerostris darwini</name>
    <dbReference type="NCBI Taxonomy" id="1538125"/>
    <lineage>
        <taxon>Eukaryota</taxon>
        <taxon>Metazoa</taxon>
        <taxon>Ecdysozoa</taxon>
        <taxon>Arthropoda</taxon>
        <taxon>Chelicerata</taxon>
        <taxon>Arachnida</taxon>
        <taxon>Araneae</taxon>
        <taxon>Araneomorphae</taxon>
        <taxon>Entelegynae</taxon>
        <taxon>Araneoidea</taxon>
        <taxon>Araneidae</taxon>
        <taxon>Caerostris</taxon>
    </lineage>
</organism>
<proteinExistence type="predicted"/>
<protein>
    <submittedName>
        <fullName evidence="1">Uncharacterized protein</fullName>
    </submittedName>
</protein>
<reference evidence="1 2" key="1">
    <citation type="submission" date="2021-06" db="EMBL/GenBank/DDBJ databases">
        <title>Caerostris darwini draft genome.</title>
        <authorList>
            <person name="Kono N."/>
            <person name="Arakawa K."/>
        </authorList>
    </citation>
    <scope>NUCLEOTIDE SEQUENCE [LARGE SCALE GENOMIC DNA]</scope>
</reference>
<keyword evidence="2" id="KW-1185">Reference proteome</keyword>
<gene>
    <name evidence="1" type="ORF">CDAR_491371</name>
</gene>
<dbReference type="Proteomes" id="UP001054837">
    <property type="component" value="Unassembled WGS sequence"/>
</dbReference>
<name>A0AAV4X8I7_9ARAC</name>
<sequence>MQNIKLSTNEFSLAECRLLHVLSQVASPLELAKRFGTVTSFFTPSLHRSFRAFTLSRPRPVPCRHNSLLGAPSTLCVNPPQRLLK</sequence>
<comment type="caution">
    <text evidence="1">The sequence shown here is derived from an EMBL/GenBank/DDBJ whole genome shotgun (WGS) entry which is preliminary data.</text>
</comment>